<evidence type="ECO:0000256" key="2">
    <source>
        <dbReference type="ARBA" id="ARBA00022803"/>
    </source>
</evidence>
<evidence type="ECO:0000259" key="3">
    <source>
        <dbReference type="Pfam" id="PF18972"/>
    </source>
</evidence>
<feature type="domain" description="Cns1/TTC4 wheel" evidence="3">
    <location>
        <begin position="1"/>
        <end position="62"/>
    </location>
</feature>
<keyword evidence="5" id="KW-1185">Reference proteome</keyword>
<keyword evidence="1" id="KW-0677">Repeat</keyword>
<dbReference type="Proteomes" id="UP000815325">
    <property type="component" value="Unassembled WGS sequence"/>
</dbReference>
<dbReference type="InterPro" id="IPR044059">
    <property type="entry name" value="Csn1/TTC4_wheel"/>
</dbReference>
<keyword evidence="2" id="KW-0802">TPR repeat</keyword>
<dbReference type="Pfam" id="PF18972">
    <property type="entry name" value="Wheel"/>
    <property type="match status" value="1"/>
</dbReference>
<protein>
    <recommendedName>
        <fullName evidence="3">Cns1/TTC4 wheel domain-containing protein</fullName>
    </recommendedName>
</protein>
<gene>
    <name evidence="4" type="ORF">DUNSADRAFT_2924</name>
</gene>
<evidence type="ECO:0000313" key="4">
    <source>
        <dbReference type="EMBL" id="KAF5838387.1"/>
    </source>
</evidence>
<evidence type="ECO:0000256" key="1">
    <source>
        <dbReference type="ARBA" id="ARBA00022737"/>
    </source>
</evidence>
<sequence length="146" mass="16571">MCWPVVLAYPEAGMAQDTIEEFHESATFGQHLDVMFGEDAPPLEWDTERAYSRDRVLLLYLSNTGKPLSQGQLTEALRYGTWPADFDDATPKRYGPGAPQWVEVNEQWTLQDLLSRPDYIVPGAPLLWVVARGSDYHKRFRAQAIG</sequence>
<dbReference type="EMBL" id="MU069580">
    <property type="protein sequence ID" value="KAF5838387.1"/>
    <property type="molecule type" value="Genomic_DNA"/>
</dbReference>
<dbReference type="PANTHER" id="PTHR46035:SF1">
    <property type="entry name" value="TETRATRICOPEPTIDE REPEAT PROTEIN 4"/>
    <property type="match status" value="1"/>
</dbReference>
<comment type="caution">
    <text evidence="4">The sequence shown here is derived from an EMBL/GenBank/DDBJ whole genome shotgun (WGS) entry which is preliminary data.</text>
</comment>
<evidence type="ECO:0000313" key="5">
    <source>
        <dbReference type="Proteomes" id="UP000815325"/>
    </source>
</evidence>
<reference evidence="4" key="1">
    <citation type="submission" date="2017-08" db="EMBL/GenBank/DDBJ databases">
        <authorList>
            <person name="Polle J.E."/>
            <person name="Barry K."/>
            <person name="Cushman J."/>
            <person name="Schmutz J."/>
            <person name="Tran D."/>
            <person name="Hathwaick L.T."/>
            <person name="Yim W.C."/>
            <person name="Jenkins J."/>
            <person name="Mckie-Krisberg Z.M."/>
            <person name="Prochnik S."/>
            <person name="Lindquist E."/>
            <person name="Dockter R.B."/>
            <person name="Adam C."/>
            <person name="Molina H."/>
            <person name="Bunkerborg J."/>
            <person name="Jin E."/>
            <person name="Buchheim M."/>
            <person name="Magnuson J."/>
        </authorList>
    </citation>
    <scope>NUCLEOTIDE SEQUENCE</scope>
    <source>
        <strain evidence="4">CCAP 19/18</strain>
    </source>
</reference>
<accession>A0ABQ7GUV2</accession>
<name>A0ABQ7GUV2_DUNSA</name>
<dbReference type="CDD" id="cd21377">
    <property type="entry name" value="CTWD_Cns1-like"/>
    <property type="match status" value="1"/>
</dbReference>
<organism evidence="4 5">
    <name type="scientific">Dunaliella salina</name>
    <name type="common">Green alga</name>
    <name type="synonym">Protococcus salinus</name>
    <dbReference type="NCBI Taxonomy" id="3046"/>
    <lineage>
        <taxon>Eukaryota</taxon>
        <taxon>Viridiplantae</taxon>
        <taxon>Chlorophyta</taxon>
        <taxon>core chlorophytes</taxon>
        <taxon>Chlorophyceae</taxon>
        <taxon>CS clade</taxon>
        <taxon>Chlamydomonadales</taxon>
        <taxon>Dunaliellaceae</taxon>
        <taxon>Dunaliella</taxon>
    </lineage>
</organism>
<proteinExistence type="predicted"/>
<dbReference type="PANTHER" id="PTHR46035">
    <property type="entry name" value="TETRATRICOPEPTIDE REPEAT PROTEIN 4"/>
    <property type="match status" value="1"/>
</dbReference>